<dbReference type="AlphaFoldDB" id="A0A2H0UWI3"/>
<dbReference type="Proteomes" id="UP000230882">
    <property type="component" value="Unassembled WGS sequence"/>
</dbReference>
<organism evidence="1 2">
    <name type="scientific">bacterium (Candidatus Gribaldobacteria) CG10_big_fil_rev_8_21_14_0_10_37_46</name>
    <dbReference type="NCBI Taxonomy" id="2014276"/>
    <lineage>
        <taxon>Bacteria</taxon>
        <taxon>Candidatus Gribaldobacteria</taxon>
    </lineage>
</organism>
<evidence type="ECO:0000313" key="1">
    <source>
        <dbReference type="EMBL" id="PIR91206.1"/>
    </source>
</evidence>
<dbReference type="EMBL" id="PFAU01000022">
    <property type="protein sequence ID" value="PIR91206.1"/>
    <property type="molecule type" value="Genomic_DNA"/>
</dbReference>
<evidence type="ECO:0000313" key="2">
    <source>
        <dbReference type="Proteomes" id="UP000230882"/>
    </source>
</evidence>
<proteinExistence type="predicted"/>
<name>A0A2H0UWI3_9BACT</name>
<comment type="caution">
    <text evidence="1">The sequence shown here is derived from an EMBL/GenBank/DDBJ whole genome shotgun (WGS) entry which is preliminary data.</text>
</comment>
<evidence type="ECO:0008006" key="3">
    <source>
        <dbReference type="Google" id="ProtNLM"/>
    </source>
</evidence>
<gene>
    <name evidence="1" type="ORF">COU02_00890</name>
</gene>
<reference evidence="2" key="1">
    <citation type="submission" date="2017-09" db="EMBL/GenBank/DDBJ databases">
        <title>Depth-based differentiation of microbial function through sediment-hosted aquifers and enrichment of novel symbionts in the deep terrestrial subsurface.</title>
        <authorList>
            <person name="Probst A.J."/>
            <person name="Ladd B."/>
            <person name="Jarett J.K."/>
            <person name="Geller-Mcgrath D.E."/>
            <person name="Sieber C.M.K."/>
            <person name="Emerson J.B."/>
            <person name="Anantharaman K."/>
            <person name="Thomas B.C."/>
            <person name="Malmstrom R."/>
            <person name="Stieglmeier M."/>
            <person name="Klingl A."/>
            <person name="Woyke T."/>
            <person name="Ryan C.M."/>
            <person name="Banfield J.F."/>
        </authorList>
    </citation>
    <scope>NUCLEOTIDE SEQUENCE [LARGE SCALE GENOMIC DNA]</scope>
</reference>
<sequence>MPLKVQKQDRESTQGLIRRFSQKMRKSGILLEARKKQFRRRGKSSQLKKRAALRREELRKRYEKLKKLGKL</sequence>
<accession>A0A2H0UWI3</accession>
<protein>
    <recommendedName>
        <fullName evidence="3">30S ribosomal protein S21</fullName>
    </recommendedName>
</protein>